<dbReference type="EMBL" id="CM055093">
    <property type="protein sequence ID" value="KAJ7564334.1"/>
    <property type="molecule type" value="Genomic_DNA"/>
</dbReference>
<proteinExistence type="predicted"/>
<protein>
    <submittedName>
        <fullName evidence="1">Uncharacterized protein</fullName>
    </submittedName>
</protein>
<evidence type="ECO:0000313" key="1">
    <source>
        <dbReference type="EMBL" id="KAJ7564334.1"/>
    </source>
</evidence>
<keyword evidence="2" id="KW-1185">Reference proteome</keyword>
<sequence>MDSPENSSKQMHDGSSQRTVTSDSVLHSTGQKSPKFKWGDLDDEDLKDCQKDLKSLVLPGSSIDESSVGTMSINDKVHNIVSCSEESEKECLHLSIVQEESTAPKDEVQALDNESKSLEGESPECIRRNLDDHNLRDVVEEKSNTAIYAILDVKDISLASNGQKKSVEDASQEAQDDSLAEPNEDGPVLQVEATQSKRGPDLLDGLPHRTTEKASFLHKEERLEAHCKPLVEQTVDPVSTGTEDLGYVMDPDKSTLKEVPQTNTEIPYFAEEAENAREEDSFDISFAANMLRDKLNAGDLGANKERFRQRLWCYLFENLNRAVDELYFLCELECDMDQIREALLVLDEAGVDFKDLKARIKGFNKLKKSPDVTHTLHSANGGSNMSARLEHHRPHAIAWEVRRMASSPRKADILSSSLEAFQKAQQEGSIRDKVHQAKQRNMVQYLSYAQDSKENLPGKATREKEVMIVKDIAARSRIKQPSSTSSAELLRRGSSSEKVQSTVEASRDVPSAGKMQTNPATSAVQDPPKIRENKKVEGRGRVQSQSNINEKNRLSAEPPDTTNRVHRVSSSSVPHSEKVSKSSLYGPERLSLSNKEKERKLPSTRSALEAWKEKRNWEDILSSPLRTSSRTSRSPMTGRKSTERARVLHDKLMSPERKKKSPLEMKKEVDEKHARATRIRRELETERAQRLQRTAQKLNRVSEWQAVRSTKLREGMHARQQRVESRHEAHLAEIARRASDESSKVSEVRFITSLNEENKKLSLQQKLQDSEVRRAERLQTIRIKQKEDVAREEAALERRKLLEAERLQKIAETQRKKDEAQARREEERRAASAAREARAVEQVRKKEVRAKAQQEEVELLRQRLAERLRESASRRNVYLEQIRERAVMENRDQASPLSRRSSNKEMPIKAFSGQSMDYELALEKESSVKVATAVKPSAGSSAVNSVLITDTSLTQSQSSKKRIKKIRQRLTTQKFEFVEPPVGVEGAGIGPASVTGAAKSKIGRWMQDLQRCQQARKAGSSAAGLVIGEMVKYLEGKEVELHAARQAGLLDFVATALQASHTSKPEASQVTISLLRILIVLLALPANRSYFLARNLLPPLIPILATALENFSSVGYSNIGVSVTVTSNGAHKEGSVEKSVGDEKLEAVREVLEGLLKCVTSILGHTCYEQRHLQMQDDLAELIVACETVHRLQNLFSLFDRPQMEGAPIPPPVLLGLQLLETLTGPRGKVLAAIHDAPLNILPQIIQPQNATLKNEPVMCDISSSVSGCIDQASSAAAVIVGPKLQTFTEGLKSMDDENMPGRIDEKGEKSTIVTESKEGALVSTLNSGTDCIAAETYSKGENGERKVESGISGDTEVAEESPKIPESDIGLQSLDLSIRDETRYLHERKSTGFLLSAIAETGLVGLPSLLTAVLLQANPRASPEQAACSLPSNFEEVATSVLRVLNNIARLDLPLVQNMLEMPDLRMEFFHLVSFLLSYCTCKWKSAFDQVASLLLESLLLLGYFGLLHSDNQAVLRWGKTPTILQK</sequence>
<name>A0ACC2ECW7_DIPCM</name>
<organism evidence="1 2">
    <name type="scientific">Diphasiastrum complanatum</name>
    <name type="common">Issler's clubmoss</name>
    <name type="synonym">Lycopodium complanatum</name>
    <dbReference type="NCBI Taxonomy" id="34168"/>
    <lineage>
        <taxon>Eukaryota</taxon>
        <taxon>Viridiplantae</taxon>
        <taxon>Streptophyta</taxon>
        <taxon>Embryophyta</taxon>
        <taxon>Tracheophyta</taxon>
        <taxon>Lycopodiopsida</taxon>
        <taxon>Lycopodiales</taxon>
        <taxon>Lycopodiaceae</taxon>
        <taxon>Lycopodioideae</taxon>
        <taxon>Diphasiastrum</taxon>
    </lineage>
</organism>
<evidence type="ECO:0000313" key="2">
    <source>
        <dbReference type="Proteomes" id="UP001162992"/>
    </source>
</evidence>
<comment type="caution">
    <text evidence="1">The sequence shown here is derived from an EMBL/GenBank/DDBJ whole genome shotgun (WGS) entry which is preliminary data.</text>
</comment>
<dbReference type="Proteomes" id="UP001162992">
    <property type="component" value="Chromosome 2"/>
</dbReference>
<reference evidence="2" key="1">
    <citation type="journal article" date="2024" name="Proc. Natl. Acad. Sci. U.S.A.">
        <title>Extraordinary preservation of gene collinearity over three hundred million years revealed in homosporous lycophytes.</title>
        <authorList>
            <person name="Li C."/>
            <person name="Wickell D."/>
            <person name="Kuo L.Y."/>
            <person name="Chen X."/>
            <person name="Nie B."/>
            <person name="Liao X."/>
            <person name="Peng D."/>
            <person name="Ji J."/>
            <person name="Jenkins J."/>
            <person name="Williams M."/>
            <person name="Shu S."/>
            <person name="Plott C."/>
            <person name="Barry K."/>
            <person name="Rajasekar S."/>
            <person name="Grimwood J."/>
            <person name="Han X."/>
            <person name="Sun S."/>
            <person name="Hou Z."/>
            <person name="He W."/>
            <person name="Dai G."/>
            <person name="Sun C."/>
            <person name="Schmutz J."/>
            <person name="Leebens-Mack J.H."/>
            <person name="Li F.W."/>
            <person name="Wang L."/>
        </authorList>
    </citation>
    <scope>NUCLEOTIDE SEQUENCE [LARGE SCALE GENOMIC DNA]</scope>
    <source>
        <strain evidence="2">cv. PW_Plant_1</strain>
    </source>
</reference>
<accession>A0ACC2ECW7</accession>
<gene>
    <name evidence="1" type="ORF">O6H91_02G013300</name>
</gene>